<dbReference type="Pfam" id="PF12516">
    <property type="entry name" value="DUF3719"/>
    <property type="match status" value="1"/>
</dbReference>
<sequence>MAILRTPPKVFFEKRAFPTNEDSDRTAASSTKADTRSNLRRTSEKQVVLSHENPIPLKSTARSAEAPTLKPSYPPPEGSLARPLPPYNCLSPLPSPSYHSSTPNTPTSLILSSTSPSPTSFSHLPLATSALPLGLNQLLFAECQEWVRSFPHFRVTGRQLIEPQDRGFSYHSMNSHLEGDGTVWSSEPKAITQVTEHKGKCSFLTFLKSLIA</sequence>
<reference evidence="4" key="1">
    <citation type="submission" date="2018-11" db="EMBL/GenBank/DDBJ databases">
        <authorList>
            <consortium name="Pathogen Informatics"/>
        </authorList>
    </citation>
    <scope>NUCLEOTIDE SEQUENCE</scope>
</reference>
<evidence type="ECO:0000313" key="4">
    <source>
        <dbReference type="EMBL" id="VEL36214.1"/>
    </source>
</evidence>
<evidence type="ECO:0000256" key="1">
    <source>
        <dbReference type="ARBA" id="ARBA00008309"/>
    </source>
</evidence>
<dbReference type="EMBL" id="CAAALY010251666">
    <property type="protein sequence ID" value="VEL36214.1"/>
    <property type="molecule type" value="Genomic_DNA"/>
</dbReference>
<feature type="domain" description="DUF3719" evidence="3">
    <location>
        <begin position="137"/>
        <end position="174"/>
    </location>
</feature>
<feature type="region of interest" description="Disordered" evidence="2">
    <location>
        <begin position="1"/>
        <end position="85"/>
    </location>
</feature>
<evidence type="ECO:0000259" key="3">
    <source>
        <dbReference type="Pfam" id="PF12516"/>
    </source>
</evidence>
<proteinExistence type="inferred from homology"/>
<dbReference type="Proteomes" id="UP000784294">
    <property type="component" value="Unassembled WGS sequence"/>
</dbReference>
<gene>
    <name evidence="4" type="ORF">PXEA_LOCUS29654</name>
</gene>
<accession>A0A448XGZ4</accession>
<dbReference type="OrthoDB" id="2134133at2759"/>
<dbReference type="PANTHER" id="PTHR31997">
    <property type="entry name" value="AGAP003710-PA"/>
    <property type="match status" value="1"/>
</dbReference>
<organism evidence="4 5">
    <name type="scientific">Protopolystoma xenopodis</name>
    <dbReference type="NCBI Taxonomy" id="117903"/>
    <lineage>
        <taxon>Eukaryota</taxon>
        <taxon>Metazoa</taxon>
        <taxon>Spiralia</taxon>
        <taxon>Lophotrochozoa</taxon>
        <taxon>Platyhelminthes</taxon>
        <taxon>Monogenea</taxon>
        <taxon>Polyopisthocotylea</taxon>
        <taxon>Polystomatidea</taxon>
        <taxon>Polystomatidae</taxon>
        <taxon>Protopolystoma</taxon>
    </lineage>
</organism>
<evidence type="ECO:0000313" key="5">
    <source>
        <dbReference type="Proteomes" id="UP000784294"/>
    </source>
</evidence>
<protein>
    <recommendedName>
        <fullName evidence="3">DUF3719 domain-containing protein</fullName>
    </recommendedName>
</protein>
<dbReference type="AlphaFoldDB" id="A0A448XGZ4"/>
<dbReference type="InterPro" id="IPR039630">
    <property type="entry name" value="FAM149"/>
</dbReference>
<evidence type="ECO:0000256" key="2">
    <source>
        <dbReference type="SAM" id="MobiDB-lite"/>
    </source>
</evidence>
<dbReference type="PANTHER" id="PTHR31997:SF1">
    <property type="entry name" value="AGAP003710-PA"/>
    <property type="match status" value="1"/>
</dbReference>
<feature type="compositionally biased region" description="Basic and acidic residues" evidence="2">
    <location>
        <begin position="33"/>
        <end position="44"/>
    </location>
</feature>
<comment type="caution">
    <text evidence="4">The sequence shown here is derived from an EMBL/GenBank/DDBJ whole genome shotgun (WGS) entry which is preliminary data.</text>
</comment>
<comment type="similarity">
    <text evidence="1">Belongs to the FAM149 family.</text>
</comment>
<keyword evidence="5" id="KW-1185">Reference proteome</keyword>
<name>A0A448XGZ4_9PLAT</name>
<dbReference type="InterPro" id="IPR022194">
    <property type="entry name" value="DUF3719"/>
</dbReference>